<dbReference type="AlphaFoldDB" id="A0A0A2V826"/>
<reference evidence="1 2" key="1">
    <citation type="submission" date="2012-10" db="EMBL/GenBank/DDBJ databases">
        <title>Genome sequencing and analysis of entomopathogenic fungi Beauveria bassiana D1-5.</title>
        <authorList>
            <person name="Li Q."/>
            <person name="Wang L."/>
            <person name="Zhang Z."/>
            <person name="Wang Q."/>
            <person name="Ren J."/>
            <person name="Wang M."/>
            <person name="Xu W."/>
            <person name="Wang J."/>
            <person name="Lu Y."/>
            <person name="Du Q."/>
            <person name="Sun Z."/>
        </authorList>
    </citation>
    <scope>NUCLEOTIDE SEQUENCE [LARGE SCALE GENOMIC DNA]</scope>
    <source>
        <strain evidence="1 2">D1-5</strain>
    </source>
</reference>
<organism evidence="1 2">
    <name type="scientific">Beauveria bassiana D1-5</name>
    <dbReference type="NCBI Taxonomy" id="1245745"/>
    <lineage>
        <taxon>Eukaryota</taxon>
        <taxon>Fungi</taxon>
        <taxon>Dikarya</taxon>
        <taxon>Ascomycota</taxon>
        <taxon>Pezizomycotina</taxon>
        <taxon>Sordariomycetes</taxon>
        <taxon>Hypocreomycetidae</taxon>
        <taxon>Hypocreales</taxon>
        <taxon>Cordycipitaceae</taxon>
        <taxon>Beauveria</taxon>
    </lineage>
</organism>
<dbReference type="Proteomes" id="UP000030106">
    <property type="component" value="Unassembled WGS sequence"/>
</dbReference>
<name>A0A0A2V826_BEABA</name>
<protein>
    <submittedName>
        <fullName evidence="1">Uncharacterized protein</fullName>
    </submittedName>
</protein>
<dbReference type="HOGENOM" id="CLU_825864_0_0_1"/>
<comment type="caution">
    <text evidence="1">The sequence shown here is derived from an EMBL/GenBank/DDBJ whole genome shotgun (WGS) entry which is preliminary data.</text>
</comment>
<accession>A0A0A2V826</accession>
<gene>
    <name evidence="1" type="ORF">BBAD15_g12556</name>
</gene>
<proteinExistence type="predicted"/>
<evidence type="ECO:0000313" key="2">
    <source>
        <dbReference type="Proteomes" id="UP000030106"/>
    </source>
</evidence>
<sequence>MDNPPRNVLAAGITEAALQEAITRSGYPLQTQVAEKLSSQFHVQEEWSYRDRDSSGLRTLDVLASRILCDIEAHQPRARPELNLLIECKRSELPFVFFATRHRPDLENFPMIAGLRANNLHVFTDDDLSTWSLPILHALELDKHPFLTDVPISSTFSKCARRSGGAVELSGEESYNGIVLPLIKAAAHFEQAQAPRPTFHYFDAHISIPVAVLDAPMVLVETSNQQPSSRLVPWVRVARHEYDGDSKDWRKDRRWAIDVVHIDYLETYVAQHVQPFAEAFGRLAITHQEELATGEGYVTGLGKNSFDNLEPRLRPRPVARCGHATAWPAGEHTPRGVPLHGVPANADVEWLLLCSATGSSWPRTDDPLSTDAPCSVMVTVPAH</sequence>
<dbReference type="EMBL" id="ANFO01001728">
    <property type="protein sequence ID" value="KGQ02235.1"/>
    <property type="molecule type" value="Genomic_DNA"/>
</dbReference>
<evidence type="ECO:0000313" key="1">
    <source>
        <dbReference type="EMBL" id="KGQ02235.1"/>
    </source>
</evidence>